<keyword evidence="4" id="KW-0808">Transferase</keyword>
<sequence length="585" mass="66351">MFRCTLAFCLSILLGMMTPGLGSAQPLVHLKLRPERLTYAREVEQEATQKHDSLGLAEAWYLYGKTYVFAGDYLTAQVYFLKALHVQEPRGASFELSRLYVRLSETENRLGRFGQALAYAKQALQVAKDCRSDKALLRANGNLALLCEEKWANQLGSDTAKFRQVLTYHRLAESYCYKLNDTLGIAEANMNIGVLYTKVADQQAINNLKEALRLFALKRKEGIRVYAMSKLAAAYVRFGKLELAHQTLQEAEQFYSRWHLNEYHIRLDLERNFVTYYTATGQWQLAFDRLKRQHQLEQSQILADRDGAISRLNIEYDTQKKESLLTTQKRELALRMANLKEQQLLILAIAGLLLLTIGLLVNYFRLNQTLARTSRQNVELVKEQNHRVKNNLQVVSSLLSLQASRLTDEVAKQAVEESQLRVQSMAILHRRLYDGDQLAQVDVDEFIRELVSGVLLSFGYLTVPVQYALDPILLSADKATPLGLIINELVTNACKYAFPDNDEPQLWIECRQHGRTIMLTVADNGPGMDHDVPVLQTDNMLVAKTRTFGLTLIEAQAMQLNGRAQFGSGKDMGGRGTVFTLDFTI</sequence>
<evidence type="ECO:0000259" key="12">
    <source>
        <dbReference type="Pfam" id="PF07568"/>
    </source>
</evidence>
<dbReference type="InterPro" id="IPR011495">
    <property type="entry name" value="Sig_transdc_His_kin_sub2_dim/P"/>
</dbReference>
<evidence type="ECO:0000256" key="9">
    <source>
        <dbReference type="SAM" id="Phobius"/>
    </source>
</evidence>
<organism evidence="13 14">
    <name type="scientific">Fibrella aquatilis</name>
    <dbReference type="NCBI Taxonomy" id="2817059"/>
    <lineage>
        <taxon>Bacteria</taxon>
        <taxon>Pseudomonadati</taxon>
        <taxon>Bacteroidota</taxon>
        <taxon>Cytophagia</taxon>
        <taxon>Cytophagales</taxon>
        <taxon>Spirosomataceae</taxon>
        <taxon>Fibrella</taxon>
    </lineage>
</organism>
<keyword evidence="8" id="KW-0802">TPR repeat</keyword>
<keyword evidence="9" id="KW-0472">Membrane</keyword>
<dbReference type="SUPFAM" id="SSF48452">
    <property type="entry name" value="TPR-like"/>
    <property type="match status" value="2"/>
</dbReference>
<feature type="transmembrane region" description="Helical" evidence="9">
    <location>
        <begin position="344"/>
        <end position="364"/>
    </location>
</feature>
<dbReference type="InterPro" id="IPR003594">
    <property type="entry name" value="HATPase_dom"/>
</dbReference>
<keyword evidence="6" id="KW-0418">Kinase</keyword>
<protein>
    <recommendedName>
        <fullName evidence="2">histidine kinase</fullName>
        <ecNumber evidence="2">2.7.13.3</ecNumber>
    </recommendedName>
</protein>
<name>A0A939G7C0_9BACT</name>
<gene>
    <name evidence="13" type="ORF">J2I48_19530</name>
</gene>
<dbReference type="InterPro" id="IPR036890">
    <property type="entry name" value="HATPase_C_sf"/>
</dbReference>
<feature type="domain" description="Histidine kinase/HSP90-like ATPase" evidence="11">
    <location>
        <begin position="479"/>
        <end position="582"/>
    </location>
</feature>
<dbReference type="PANTHER" id="PTHR41523:SF8">
    <property type="entry name" value="ETHYLENE RESPONSE SENSOR PROTEIN"/>
    <property type="match status" value="1"/>
</dbReference>
<reference evidence="13 14" key="1">
    <citation type="submission" date="2021-03" db="EMBL/GenBank/DDBJ databases">
        <title>Fibrella sp. HMF5036 genome sequencing and assembly.</title>
        <authorList>
            <person name="Kang H."/>
            <person name="Kim H."/>
            <person name="Bae S."/>
            <person name="Joh K."/>
        </authorList>
    </citation>
    <scope>NUCLEOTIDE SEQUENCE [LARGE SCALE GENOMIC DNA]</scope>
    <source>
        <strain evidence="13 14">HMF5036</strain>
    </source>
</reference>
<feature type="signal peptide" evidence="10">
    <location>
        <begin position="1"/>
        <end position="24"/>
    </location>
</feature>
<dbReference type="AlphaFoldDB" id="A0A939G7C0"/>
<proteinExistence type="predicted"/>
<accession>A0A939G7C0</accession>
<dbReference type="PROSITE" id="PS50005">
    <property type="entry name" value="TPR"/>
    <property type="match status" value="1"/>
</dbReference>
<keyword evidence="5" id="KW-0547">Nucleotide-binding</keyword>
<evidence type="ECO:0000256" key="6">
    <source>
        <dbReference type="ARBA" id="ARBA00022777"/>
    </source>
</evidence>
<evidence type="ECO:0000256" key="10">
    <source>
        <dbReference type="SAM" id="SignalP"/>
    </source>
</evidence>
<evidence type="ECO:0000256" key="5">
    <source>
        <dbReference type="ARBA" id="ARBA00022741"/>
    </source>
</evidence>
<dbReference type="PANTHER" id="PTHR41523">
    <property type="entry name" value="TWO-COMPONENT SYSTEM SENSOR PROTEIN"/>
    <property type="match status" value="1"/>
</dbReference>
<comment type="caution">
    <text evidence="13">The sequence shown here is derived from an EMBL/GenBank/DDBJ whole genome shotgun (WGS) entry which is preliminary data.</text>
</comment>
<dbReference type="SUPFAM" id="SSF55874">
    <property type="entry name" value="ATPase domain of HSP90 chaperone/DNA topoisomerase II/histidine kinase"/>
    <property type="match status" value="1"/>
</dbReference>
<evidence type="ECO:0000256" key="7">
    <source>
        <dbReference type="ARBA" id="ARBA00022840"/>
    </source>
</evidence>
<keyword evidence="9" id="KW-0812">Transmembrane</keyword>
<dbReference type="RefSeq" id="WP_207337177.1">
    <property type="nucleotide sequence ID" value="NZ_JAFMYU010000018.1"/>
</dbReference>
<evidence type="ECO:0000256" key="1">
    <source>
        <dbReference type="ARBA" id="ARBA00000085"/>
    </source>
</evidence>
<dbReference type="Proteomes" id="UP000664795">
    <property type="component" value="Unassembled WGS sequence"/>
</dbReference>
<comment type="catalytic activity">
    <reaction evidence="1">
        <text>ATP + protein L-histidine = ADP + protein N-phospho-L-histidine.</text>
        <dbReference type="EC" id="2.7.13.3"/>
    </reaction>
</comment>
<dbReference type="Pfam" id="PF02518">
    <property type="entry name" value="HATPase_c"/>
    <property type="match status" value="1"/>
</dbReference>
<dbReference type="EMBL" id="JAFMYU010000018">
    <property type="protein sequence ID" value="MBO0933211.1"/>
    <property type="molecule type" value="Genomic_DNA"/>
</dbReference>
<keyword evidence="3" id="KW-0597">Phosphoprotein</keyword>
<evidence type="ECO:0000256" key="4">
    <source>
        <dbReference type="ARBA" id="ARBA00022679"/>
    </source>
</evidence>
<keyword evidence="10" id="KW-0732">Signal</keyword>
<keyword evidence="9" id="KW-1133">Transmembrane helix</keyword>
<evidence type="ECO:0000256" key="8">
    <source>
        <dbReference type="PROSITE-ProRule" id="PRU00339"/>
    </source>
</evidence>
<dbReference type="Gene3D" id="3.30.450.20">
    <property type="entry name" value="PAS domain"/>
    <property type="match status" value="1"/>
</dbReference>
<evidence type="ECO:0000256" key="2">
    <source>
        <dbReference type="ARBA" id="ARBA00012438"/>
    </source>
</evidence>
<evidence type="ECO:0000259" key="11">
    <source>
        <dbReference type="Pfam" id="PF02518"/>
    </source>
</evidence>
<dbReference type="Gene3D" id="3.30.565.10">
    <property type="entry name" value="Histidine kinase-like ATPase, C-terminal domain"/>
    <property type="match status" value="1"/>
</dbReference>
<evidence type="ECO:0000313" key="13">
    <source>
        <dbReference type="EMBL" id="MBO0933211.1"/>
    </source>
</evidence>
<dbReference type="GO" id="GO:0005524">
    <property type="term" value="F:ATP binding"/>
    <property type="evidence" value="ECO:0007669"/>
    <property type="project" value="UniProtKB-KW"/>
</dbReference>
<feature type="domain" description="Signal transduction histidine kinase subgroup 2 dimerisation and phosphoacceptor" evidence="12">
    <location>
        <begin position="383"/>
        <end position="454"/>
    </location>
</feature>
<dbReference type="Gene3D" id="1.25.40.10">
    <property type="entry name" value="Tetratricopeptide repeat domain"/>
    <property type="match status" value="2"/>
</dbReference>
<dbReference type="InterPro" id="IPR019734">
    <property type="entry name" value="TPR_rpt"/>
</dbReference>
<evidence type="ECO:0000256" key="3">
    <source>
        <dbReference type="ARBA" id="ARBA00022553"/>
    </source>
</evidence>
<feature type="repeat" description="TPR" evidence="8">
    <location>
        <begin position="57"/>
        <end position="90"/>
    </location>
</feature>
<evidence type="ECO:0000313" key="14">
    <source>
        <dbReference type="Proteomes" id="UP000664795"/>
    </source>
</evidence>
<dbReference type="Pfam" id="PF07568">
    <property type="entry name" value="HisKA_2"/>
    <property type="match status" value="1"/>
</dbReference>
<feature type="chain" id="PRO_5037543146" description="histidine kinase" evidence="10">
    <location>
        <begin position="25"/>
        <end position="585"/>
    </location>
</feature>
<keyword evidence="7 13" id="KW-0067">ATP-binding</keyword>
<dbReference type="InterPro" id="IPR011990">
    <property type="entry name" value="TPR-like_helical_dom_sf"/>
</dbReference>
<keyword evidence="14" id="KW-1185">Reference proteome</keyword>
<dbReference type="GO" id="GO:0004673">
    <property type="term" value="F:protein histidine kinase activity"/>
    <property type="evidence" value="ECO:0007669"/>
    <property type="project" value="UniProtKB-EC"/>
</dbReference>
<dbReference type="EC" id="2.7.13.3" evidence="2"/>